<evidence type="ECO:0000313" key="9">
    <source>
        <dbReference type="Proteomes" id="UP000005238"/>
    </source>
</evidence>
<evidence type="ECO:0000259" key="7">
    <source>
        <dbReference type="Pfam" id="PF17917"/>
    </source>
</evidence>
<evidence type="ECO:0000256" key="5">
    <source>
        <dbReference type="ARBA" id="ARBA00022801"/>
    </source>
</evidence>
<dbReference type="Gene3D" id="3.10.20.370">
    <property type="match status" value="1"/>
</dbReference>
<dbReference type="HOGENOM" id="CLU_000384_23_4_1"/>
<dbReference type="EnsemblProtists" id="Phyra46584">
    <property type="protein sequence ID" value="Phyra46584"/>
    <property type="gene ID" value="Phyra46584"/>
</dbReference>
<keyword evidence="2" id="KW-0548">Nucleotidyltransferase</keyword>
<keyword evidence="3" id="KW-0540">Nuclease</keyword>
<name>H3G6K8_PHYRM</name>
<organism evidence="8 9">
    <name type="scientific">Phytophthora ramorum</name>
    <name type="common">Sudden oak death agent</name>
    <dbReference type="NCBI Taxonomy" id="164328"/>
    <lineage>
        <taxon>Eukaryota</taxon>
        <taxon>Sar</taxon>
        <taxon>Stramenopiles</taxon>
        <taxon>Oomycota</taxon>
        <taxon>Peronosporomycetes</taxon>
        <taxon>Peronosporales</taxon>
        <taxon>Peronosporaceae</taxon>
        <taxon>Phytophthora</taxon>
    </lineage>
</organism>
<dbReference type="GO" id="GO:0003964">
    <property type="term" value="F:RNA-directed DNA polymerase activity"/>
    <property type="evidence" value="ECO:0007669"/>
    <property type="project" value="UniProtKB-KW"/>
</dbReference>
<dbReference type="eggNOG" id="KOG0017">
    <property type="taxonomic scope" value="Eukaryota"/>
</dbReference>
<reference evidence="9" key="1">
    <citation type="journal article" date="2006" name="Science">
        <title>Phytophthora genome sequences uncover evolutionary origins and mechanisms of pathogenesis.</title>
        <authorList>
            <person name="Tyler B.M."/>
            <person name="Tripathy S."/>
            <person name="Zhang X."/>
            <person name="Dehal P."/>
            <person name="Jiang R.H."/>
            <person name="Aerts A."/>
            <person name="Arredondo F.D."/>
            <person name="Baxter L."/>
            <person name="Bensasson D."/>
            <person name="Beynon J.L."/>
            <person name="Chapman J."/>
            <person name="Damasceno C.M."/>
            <person name="Dorrance A.E."/>
            <person name="Dou D."/>
            <person name="Dickerman A.W."/>
            <person name="Dubchak I.L."/>
            <person name="Garbelotto M."/>
            <person name="Gijzen M."/>
            <person name="Gordon S.G."/>
            <person name="Govers F."/>
            <person name="Grunwald N.J."/>
            <person name="Huang W."/>
            <person name="Ivors K.L."/>
            <person name="Jones R.W."/>
            <person name="Kamoun S."/>
            <person name="Krampis K."/>
            <person name="Lamour K.H."/>
            <person name="Lee M.K."/>
            <person name="McDonald W.H."/>
            <person name="Medina M."/>
            <person name="Meijer H.J."/>
            <person name="Nordberg E.K."/>
            <person name="Maclean D.J."/>
            <person name="Ospina-Giraldo M.D."/>
            <person name="Morris P.F."/>
            <person name="Phuntumart V."/>
            <person name="Putnam N.H."/>
            <person name="Rash S."/>
            <person name="Rose J.K."/>
            <person name="Sakihama Y."/>
            <person name="Salamov A.A."/>
            <person name="Savidor A."/>
            <person name="Scheuring C.F."/>
            <person name="Smith B.M."/>
            <person name="Sobral B.W."/>
            <person name="Terry A."/>
            <person name="Torto-Alalibo T.A."/>
            <person name="Win J."/>
            <person name="Xu Z."/>
            <person name="Zhang H."/>
            <person name="Grigoriev I.V."/>
            <person name="Rokhsar D.S."/>
            <person name="Boore J.L."/>
        </authorList>
    </citation>
    <scope>NUCLEOTIDE SEQUENCE [LARGE SCALE GENOMIC DNA]</scope>
    <source>
        <strain evidence="9">Pr102</strain>
    </source>
</reference>
<proteinExistence type="predicted"/>
<dbReference type="Pfam" id="PF17917">
    <property type="entry name" value="RT_RNaseH"/>
    <property type="match status" value="1"/>
</dbReference>
<dbReference type="CDD" id="cd09274">
    <property type="entry name" value="RNase_HI_RT_Ty3"/>
    <property type="match status" value="1"/>
</dbReference>
<evidence type="ECO:0000313" key="8">
    <source>
        <dbReference type="EnsemblProtists" id="Phyra46584"/>
    </source>
</evidence>
<dbReference type="SUPFAM" id="SSF56672">
    <property type="entry name" value="DNA/RNA polymerases"/>
    <property type="match status" value="1"/>
</dbReference>
<dbReference type="VEuPathDB" id="FungiDB:KRP22_4748"/>
<dbReference type="PANTHER" id="PTHR34072">
    <property type="entry name" value="ENZYMATIC POLYPROTEIN-RELATED"/>
    <property type="match status" value="1"/>
</dbReference>
<dbReference type="GO" id="GO:0016787">
    <property type="term" value="F:hydrolase activity"/>
    <property type="evidence" value="ECO:0007669"/>
    <property type="project" value="UniProtKB-KW"/>
</dbReference>
<keyword evidence="4" id="KW-0255">Endonuclease</keyword>
<reference evidence="8" key="2">
    <citation type="submission" date="2015-06" db="UniProtKB">
        <authorList>
            <consortium name="EnsemblProtists"/>
        </authorList>
    </citation>
    <scope>IDENTIFICATION</scope>
    <source>
        <strain evidence="8">Pr102</strain>
    </source>
</reference>
<dbReference type="PANTHER" id="PTHR34072:SF58">
    <property type="entry name" value="DNA (CYTOSINE-5-)-METHYLTRANSFERASE"/>
    <property type="match status" value="1"/>
</dbReference>
<sequence>FRLVTDASKIGLGTCLMQNQGRGWQPIAFASKVNSREETNYSITELECLAVVWAVKLFRPYLYGRTITIITDHSALLWLMTRPNLAGRLHRWSLTLQEYEFEILYRPGSTNVVADALSR</sequence>
<evidence type="ECO:0000256" key="2">
    <source>
        <dbReference type="ARBA" id="ARBA00022695"/>
    </source>
</evidence>
<dbReference type="EMBL" id="DS566026">
    <property type="status" value="NOT_ANNOTATED_CDS"/>
    <property type="molecule type" value="Genomic_DNA"/>
</dbReference>
<protein>
    <recommendedName>
        <fullName evidence="7">Reverse transcriptase RNase H-like domain-containing protein</fullName>
    </recommendedName>
</protein>
<accession>H3G6K8</accession>
<feature type="domain" description="Reverse transcriptase RNase H-like" evidence="7">
    <location>
        <begin position="1"/>
        <end position="99"/>
    </location>
</feature>
<dbReference type="Proteomes" id="UP000005238">
    <property type="component" value="Unassembled WGS sequence"/>
</dbReference>
<dbReference type="InterPro" id="IPR041373">
    <property type="entry name" value="RT_RNaseH"/>
</dbReference>
<evidence type="ECO:0000256" key="4">
    <source>
        <dbReference type="ARBA" id="ARBA00022759"/>
    </source>
</evidence>
<evidence type="ECO:0000256" key="1">
    <source>
        <dbReference type="ARBA" id="ARBA00022679"/>
    </source>
</evidence>
<keyword evidence="9" id="KW-1185">Reference proteome</keyword>
<dbReference type="InParanoid" id="H3G6K8"/>
<evidence type="ECO:0000256" key="3">
    <source>
        <dbReference type="ARBA" id="ARBA00022722"/>
    </source>
</evidence>
<keyword evidence="6" id="KW-0695">RNA-directed DNA polymerase</keyword>
<keyword evidence="5" id="KW-0378">Hydrolase</keyword>
<dbReference type="InterPro" id="IPR043502">
    <property type="entry name" value="DNA/RNA_pol_sf"/>
</dbReference>
<dbReference type="GO" id="GO:0004519">
    <property type="term" value="F:endonuclease activity"/>
    <property type="evidence" value="ECO:0007669"/>
    <property type="project" value="UniProtKB-KW"/>
</dbReference>
<dbReference type="FunFam" id="3.10.20.370:FF:000001">
    <property type="entry name" value="Retrovirus-related Pol polyprotein from transposon 17.6-like protein"/>
    <property type="match status" value="1"/>
</dbReference>
<keyword evidence="1" id="KW-0808">Transferase</keyword>
<dbReference type="AlphaFoldDB" id="H3G6K8"/>
<evidence type="ECO:0000256" key="6">
    <source>
        <dbReference type="ARBA" id="ARBA00022918"/>
    </source>
</evidence>